<reference evidence="3" key="1">
    <citation type="submission" date="2025-08" db="UniProtKB">
        <authorList>
            <consortium name="RefSeq"/>
        </authorList>
    </citation>
    <scope>IDENTIFICATION</scope>
</reference>
<gene>
    <name evidence="3" type="primary">LOC100200139</name>
</gene>
<evidence type="ECO:0000256" key="1">
    <source>
        <dbReference type="SAM" id="MobiDB-lite"/>
    </source>
</evidence>
<evidence type="ECO:0000313" key="2">
    <source>
        <dbReference type="Proteomes" id="UP001652625"/>
    </source>
</evidence>
<accession>A0ABM4BG53</accession>
<dbReference type="GeneID" id="100200139"/>
<dbReference type="RefSeq" id="XP_065647979.1">
    <property type="nucleotide sequence ID" value="XM_065791907.1"/>
</dbReference>
<proteinExistence type="predicted"/>
<dbReference type="Proteomes" id="UP001652625">
    <property type="component" value="Chromosome 03"/>
</dbReference>
<sequence length="311" mass="35061">MDINRKEIGYFSRKSYSSAKKNESSKNSGNGGNNDILDIKNDTLTSKNQTSSKAKALLHADSIEPEYVKKYSVSENNNLKSSAKQAEPCVTTFKDVQIKLAESETMSSLRETDTDRALLQFGKSKYSAASSIENCPMRISDTHFDTIKEQLKIALSKRPSKVDPCDIIKSHLKMLYKKVYSSKTEKEKISKCTNKEQQVESNEAFNLINKNVDESLNSSIFSFKDNVVQATSISTSNEQSCFLEKDFSKMEGLIDPYDSKDEFVLDKDEIIRNVVSKLSAEYNEENAESVIEEIFSNIAITKRSIHDLEPT</sequence>
<organism evidence="2 3">
    <name type="scientific">Hydra vulgaris</name>
    <name type="common">Hydra</name>
    <name type="synonym">Hydra attenuata</name>
    <dbReference type="NCBI Taxonomy" id="6087"/>
    <lineage>
        <taxon>Eukaryota</taxon>
        <taxon>Metazoa</taxon>
        <taxon>Cnidaria</taxon>
        <taxon>Hydrozoa</taxon>
        <taxon>Hydroidolina</taxon>
        <taxon>Anthoathecata</taxon>
        <taxon>Aplanulata</taxon>
        <taxon>Hydridae</taxon>
        <taxon>Hydra</taxon>
    </lineage>
</organism>
<name>A0ABM4BG53_HYDVU</name>
<keyword evidence="2" id="KW-1185">Reference proteome</keyword>
<protein>
    <submittedName>
        <fullName evidence="3">Uncharacterized protein LOC100200139</fullName>
    </submittedName>
</protein>
<feature type="region of interest" description="Disordered" evidence="1">
    <location>
        <begin position="14"/>
        <end position="41"/>
    </location>
</feature>
<evidence type="ECO:0000313" key="3">
    <source>
        <dbReference type="RefSeq" id="XP_065647979.1"/>
    </source>
</evidence>